<gene>
    <name evidence="1" type="ORF">P3T76_002224</name>
</gene>
<organism evidence="1 2">
    <name type="scientific">Phytophthora citrophthora</name>
    <dbReference type="NCBI Taxonomy" id="4793"/>
    <lineage>
        <taxon>Eukaryota</taxon>
        <taxon>Sar</taxon>
        <taxon>Stramenopiles</taxon>
        <taxon>Oomycota</taxon>
        <taxon>Peronosporomycetes</taxon>
        <taxon>Peronosporales</taxon>
        <taxon>Peronosporaceae</taxon>
        <taxon>Phytophthora</taxon>
    </lineage>
</organism>
<dbReference type="EMBL" id="JASMQC010000003">
    <property type="protein sequence ID" value="KAK1946672.1"/>
    <property type="molecule type" value="Genomic_DNA"/>
</dbReference>
<sequence>MLSTSVWKLFAQNQLEARLDAEMKQRRLCQAIEVRGAYIREFHELSQRRIPNDDGLTLIDLQTDSDTASTIPFCKLFVQDLDGAHARTDAYLNALDAFSPVRVWEEKDAGCLQFMERKELLCDFELACQTLWDPCQLRHRQESRMEFHLVPDPNTTSAFNFRTSTCLGSGQVVSAIERVVTRRYRTRDRQVYVWQSYMDGEGMFTGLRAGETGTLLEKKK</sequence>
<comment type="caution">
    <text evidence="1">The sequence shown here is derived from an EMBL/GenBank/DDBJ whole genome shotgun (WGS) entry which is preliminary data.</text>
</comment>
<reference evidence="1" key="1">
    <citation type="submission" date="2023-08" db="EMBL/GenBank/DDBJ databases">
        <title>Reference Genome Resource for the Citrus Pathogen Phytophthora citrophthora.</title>
        <authorList>
            <person name="Moller H."/>
            <person name="Coetzee B."/>
            <person name="Rose L.J."/>
            <person name="Van Niekerk J.M."/>
        </authorList>
    </citation>
    <scope>NUCLEOTIDE SEQUENCE</scope>
    <source>
        <strain evidence="1">STE-U-9442</strain>
    </source>
</reference>
<dbReference type="Proteomes" id="UP001259832">
    <property type="component" value="Unassembled WGS sequence"/>
</dbReference>
<protein>
    <submittedName>
        <fullName evidence="1">Uncharacterized protein</fullName>
    </submittedName>
</protein>
<evidence type="ECO:0000313" key="2">
    <source>
        <dbReference type="Proteomes" id="UP001259832"/>
    </source>
</evidence>
<name>A0AAD9LTQ5_9STRA</name>
<proteinExistence type="predicted"/>
<evidence type="ECO:0000313" key="1">
    <source>
        <dbReference type="EMBL" id="KAK1946672.1"/>
    </source>
</evidence>
<dbReference type="AlphaFoldDB" id="A0AAD9LTQ5"/>
<accession>A0AAD9LTQ5</accession>
<keyword evidence="2" id="KW-1185">Reference proteome</keyword>